<dbReference type="EMBL" id="SDEE01000879">
    <property type="protein sequence ID" value="RXW13573.1"/>
    <property type="molecule type" value="Genomic_DNA"/>
</dbReference>
<keyword evidence="2" id="KW-1185">Reference proteome</keyword>
<accession>A0A4Q2D2U1</accession>
<evidence type="ECO:0000313" key="2">
    <source>
        <dbReference type="Proteomes" id="UP000290288"/>
    </source>
</evidence>
<sequence>MATHNDFRRYAKHCRNALDLSSQYYLTRSAPLTVCVYLVRKMKISPTLDFDERGSVEVLLSALEAHLERVEVLVVETNKEG</sequence>
<comment type="caution">
    <text evidence="1">The sequence shown here is derived from an EMBL/GenBank/DDBJ whole genome shotgun (WGS) entry which is preliminary data.</text>
</comment>
<gene>
    <name evidence="1" type="ORF">EST38_g12280</name>
</gene>
<protein>
    <submittedName>
        <fullName evidence="1">Uncharacterized protein</fullName>
    </submittedName>
</protein>
<reference evidence="1 2" key="1">
    <citation type="submission" date="2019-01" db="EMBL/GenBank/DDBJ databases">
        <title>Draft genome sequence of Psathyrella aberdarensis IHI B618.</title>
        <authorList>
            <person name="Buettner E."/>
            <person name="Kellner H."/>
        </authorList>
    </citation>
    <scope>NUCLEOTIDE SEQUENCE [LARGE SCALE GENOMIC DNA]</scope>
    <source>
        <strain evidence="1 2">IHI B618</strain>
    </source>
</reference>
<dbReference type="Proteomes" id="UP000290288">
    <property type="component" value="Unassembled WGS sequence"/>
</dbReference>
<name>A0A4Q2D2U1_9AGAR</name>
<organism evidence="1 2">
    <name type="scientific">Candolleomyces aberdarensis</name>
    <dbReference type="NCBI Taxonomy" id="2316362"/>
    <lineage>
        <taxon>Eukaryota</taxon>
        <taxon>Fungi</taxon>
        <taxon>Dikarya</taxon>
        <taxon>Basidiomycota</taxon>
        <taxon>Agaricomycotina</taxon>
        <taxon>Agaricomycetes</taxon>
        <taxon>Agaricomycetidae</taxon>
        <taxon>Agaricales</taxon>
        <taxon>Agaricineae</taxon>
        <taxon>Psathyrellaceae</taxon>
        <taxon>Candolleomyces</taxon>
    </lineage>
</organism>
<proteinExistence type="predicted"/>
<evidence type="ECO:0000313" key="1">
    <source>
        <dbReference type="EMBL" id="RXW13573.1"/>
    </source>
</evidence>
<dbReference type="AlphaFoldDB" id="A0A4Q2D2U1"/>